<organism evidence="1 2">
    <name type="scientific">Congzhengia minquanensis</name>
    <dbReference type="NCBI Taxonomy" id="2763657"/>
    <lineage>
        <taxon>Bacteria</taxon>
        <taxon>Bacillati</taxon>
        <taxon>Bacillota</taxon>
        <taxon>Clostridia</taxon>
        <taxon>Eubacteriales</taxon>
        <taxon>Oscillospiraceae</taxon>
        <taxon>Congzhengia</taxon>
    </lineage>
</organism>
<dbReference type="EMBL" id="JACRSU010000006">
    <property type="protein sequence ID" value="MBC8541819.1"/>
    <property type="molecule type" value="Genomic_DNA"/>
</dbReference>
<name>A0A926HZ60_9FIRM</name>
<reference evidence="1" key="1">
    <citation type="submission" date="2020-08" db="EMBL/GenBank/DDBJ databases">
        <title>Genome public.</title>
        <authorList>
            <person name="Liu C."/>
            <person name="Sun Q."/>
        </authorList>
    </citation>
    <scope>NUCLEOTIDE SEQUENCE</scope>
    <source>
        <strain evidence="1">H8</strain>
    </source>
</reference>
<comment type="caution">
    <text evidence="1">The sequence shown here is derived from an EMBL/GenBank/DDBJ whole genome shotgun (WGS) entry which is preliminary data.</text>
</comment>
<keyword evidence="2" id="KW-1185">Reference proteome</keyword>
<protein>
    <submittedName>
        <fullName evidence="1">Uncharacterized protein</fullName>
    </submittedName>
</protein>
<dbReference type="Proteomes" id="UP000611762">
    <property type="component" value="Unassembled WGS sequence"/>
</dbReference>
<dbReference type="AlphaFoldDB" id="A0A926HZ60"/>
<proteinExistence type="predicted"/>
<accession>A0A926HZ60</accession>
<sequence length="60" mass="7158">MFKKDDGEMCGHDWRQVNDCFVCLRCGLTRTFDGKILFDRKLADINKNHTGRQAKRRKKR</sequence>
<dbReference type="RefSeq" id="WP_177679107.1">
    <property type="nucleotide sequence ID" value="NZ_JACRSU010000006.1"/>
</dbReference>
<evidence type="ECO:0000313" key="2">
    <source>
        <dbReference type="Proteomes" id="UP000611762"/>
    </source>
</evidence>
<evidence type="ECO:0000313" key="1">
    <source>
        <dbReference type="EMBL" id="MBC8541819.1"/>
    </source>
</evidence>
<gene>
    <name evidence="1" type="ORF">H8698_12595</name>
</gene>